<protein>
    <submittedName>
        <fullName evidence="1">Uncharacterized protein</fullName>
    </submittedName>
</protein>
<organism evidence="1">
    <name type="scientific">Tetraselmis sp. GSL018</name>
    <dbReference type="NCBI Taxonomy" id="582737"/>
    <lineage>
        <taxon>Eukaryota</taxon>
        <taxon>Viridiplantae</taxon>
        <taxon>Chlorophyta</taxon>
        <taxon>core chlorophytes</taxon>
        <taxon>Chlorodendrophyceae</taxon>
        <taxon>Chlorodendrales</taxon>
        <taxon>Chlorodendraceae</taxon>
        <taxon>Tetraselmis</taxon>
    </lineage>
</organism>
<dbReference type="AlphaFoldDB" id="A0A061S1P8"/>
<feature type="non-terminal residue" evidence="1">
    <location>
        <position position="1"/>
    </location>
</feature>
<reference evidence="1" key="1">
    <citation type="submission" date="2014-05" db="EMBL/GenBank/DDBJ databases">
        <title>The transcriptome of the halophilic microalga Tetraselmis sp. GSL018 isolated from the Great Salt Lake, Utah.</title>
        <authorList>
            <person name="Jinkerson R.E."/>
            <person name="D'Adamo S."/>
            <person name="Posewitz M.C."/>
        </authorList>
    </citation>
    <scope>NUCLEOTIDE SEQUENCE</scope>
    <source>
        <strain evidence="1">GSL018</strain>
    </source>
</reference>
<gene>
    <name evidence="1" type="ORF">TSPGSL018_19441</name>
</gene>
<name>A0A061S1P8_9CHLO</name>
<sequence>LITKAYHIIFLHLNTPKRRTQPWTNGLKGSRLSGDSRVFALLC</sequence>
<accession>A0A061S1P8</accession>
<proteinExistence type="predicted"/>
<evidence type="ECO:0000313" key="1">
    <source>
        <dbReference type="EMBL" id="JAC76716.1"/>
    </source>
</evidence>
<dbReference type="EMBL" id="GBEZ01008845">
    <property type="protein sequence ID" value="JAC76716.1"/>
    <property type="molecule type" value="Transcribed_RNA"/>
</dbReference>